<feature type="transmembrane region" description="Helical" evidence="1">
    <location>
        <begin position="12"/>
        <end position="38"/>
    </location>
</feature>
<accession>A0A517ZWY3</accession>
<sequence length="66" mass="8077">MDSPHPIETVLGWFSNLTFVLLLAFVVLLVAAIIYATISEKLRWYLLERKWIRRRKEIHKRRKRKR</sequence>
<proteinExistence type="predicted"/>
<evidence type="ECO:0000256" key="1">
    <source>
        <dbReference type="SAM" id="Phobius"/>
    </source>
</evidence>
<keyword evidence="1" id="KW-1133">Transmembrane helix</keyword>
<organism evidence="2 3">
    <name type="scientific">Symmachiella dynata</name>
    <dbReference type="NCBI Taxonomy" id="2527995"/>
    <lineage>
        <taxon>Bacteria</taxon>
        <taxon>Pseudomonadati</taxon>
        <taxon>Planctomycetota</taxon>
        <taxon>Planctomycetia</taxon>
        <taxon>Planctomycetales</taxon>
        <taxon>Planctomycetaceae</taxon>
        <taxon>Symmachiella</taxon>
    </lineage>
</organism>
<evidence type="ECO:0000313" key="3">
    <source>
        <dbReference type="Proteomes" id="UP000319383"/>
    </source>
</evidence>
<protein>
    <submittedName>
        <fullName evidence="2">Uncharacterized protein</fullName>
    </submittedName>
</protein>
<keyword evidence="1" id="KW-0472">Membrane</keyword>
<reference evidence="2 3" key="1">
    <citation type="submission" date="2019-02" db="EMBL/GenBank/DDBJ databases">
        <title>Deep-cultivation of Planctomycetes and their phenomic and genomic characterization uncovers novel biology.</title>
        <authorList>
            <person name="Wiegand S."/>
            <person name="Jogler M."/>
            <person name="Boedeker C."/>
            <person name="Pinto D."/>
            <person name="Vollmers J."/>
            <person name="Rivas-Marin E."/>
            <person name="Kohn T."/>
            <person name="Peeters S.H."/>
            <person name="Heuer A."/>
            <person name="Rast P."/>
            <person name="Oberbeckmann S."/>
            <person name="Bunk B."/>
            <person name="Jeske O."/>
            <person name="Meyerdierks A."/>
            <person name="Storesund J.E."/>
            <person name="Kallscheuer N."/>
            <person name="Luecker S."/>
            <person name="Lage O.M."/>
            <person name="Pohl T."/>
            <person name="Merkel B.J."/>
            <person name="Hornburger P."/>
            <person name="Mueller R.-W."/>
            <person name="Bruemmer F."/>
            <person name="Labrenz M."/>
            <person name="Spormann A.M."/>
            <person name="Op den Camp H."/>
            <person name="Overmann J."/>
            <person name="Amann R."/>
            <person name="Jetten M.S.M."/>
            <person name="Mascher T."/>
            <person name="Medema M.H."/>
            <person name="Devos D.P."/>
            <person name="Kaster A.-K."/>
            <person name="Ovreas L."/>
            <person name="Rohde M."/>
            <person name="Galperin M.Y."/>
            <person name="Jogler C."/>
        </authorList>
    </citation>
    <scope>NUCLEOTIDE SEQUENCE [LARGE SCALE GENOMIC DNA]</scope>
    <source>
        <strain evidence="2 3">Mal52</strain>
    </source>
</reference>
<dbReference type="RefSeq" id="WP_145379597.1">
    <property type="nucleotide sequence ID" value="NZ_CAXBED010000064.1"/>
</dbReference>
<gene>
    <name evidence="2" type="ORF">Mal52_55270</name>
</gene>
<evidence type="ECO:0000313" key="2">
    <source>
        <dbReference type="EMBL" id="QDU46999.1"/>
    </source>
</evidence>
<keyword evidence="1" id="KW-0812">Transmembrane</keyword>
<dbReference type="EMBL" id="CP036276">
    <property type="protein sequence ID" value="QDU46999.1"/>
    <property type="molecule type" value="Genomic_DNA"/>
</dbReference>
<dbReference type="AlphaFoldDB" id="A0A517ZWY3"/>
<dbReference type="Proteomes" id="UP000319383">
    <property type="component" value="Chromosome"/>
</dbReference>
<keyword evidence="3" id="KW-1185">Reference proteome</keyword>
<dbReference type="KEGG" id="sdyn:Mal52_55270"/>
<name>A0A517ZWY3_9PLAN</name>